<dbReference type="InterPro" id="IPR044283">
    <property type="entry name" value="FAMA/SPEECHLESS/MUTE-like"/>
</dbReference>
<feature type="region of interest" description="Disordered" evidence="5">
    <location>
        <begin position="181"/>
        <end position="232"/>
    </location>
</feature>
<dbReference type="Pfam" id="PF00010">
    <property type="entry name" value="HLH"/>
    <property type="match status" value="1"/>
</dbReference>
<evidence type="ECO:0000313" key="8">
    <source>
        <dbReference type="Proteomes" id="UP001140949"/>
    </source>
</evidence>
<accession>A0AAX6FF89</accession>
<dbReference type="InterPro" id="IPR036638">
    <property type="entry name" value="HLH_DNA-bd_sf"/>
</dbReference>
<sequence length="326" mass="36230">MALEAVAFPLDLFGCTMKDLFSFGELGDWSSCDFGQEDQKFNYDGWDMSHRLPPSSSSVLPTIDATECGRAVKEEEEEKFSTAATAATATVGRRKKRRRSTRSCKSKDEAESQRMTHIAVERNRRKLMNEYLSVLRSIMPPSYVQRGDQASIVGGAINFVKELEQLLQSLDARRRLKLMADQHPAEGSSSSSTPFSDLFTYPSTSPPPPRRANGTTVSPTNSNVANHETTAKNRSAVADIEVTMVESHANLKVLSRQRPKQLLRMVVGLQNLRLTTLHLNVTTVHQMVLYSFSLKLEDDCHFTSVSDIATAVHHIVGKIQEEAGLV</sequence>
<feature type="compositionally biased region" description="Basic residues" evidence="5">
    <location>
        <begin position="92"/>
        <end position="104"/>
    </location>
</feature>
<dbReference type="GO" id="GO:0003677">
    <property type="term" value="F:DNA binding"/>
    <property type="evidence" value="ECO:0007669"/>
    <property type="project" value="UniProtKB-KW"/>
</dbReference>
<evidence type="ECO:0000259" key="6">
    <source>
        <dbReference type="PROSITE" id="PS50888"/>
    </source>
</evidence>
<feature type="region of interest" description="Disordered" evidence="5">
    <location>
        <begin position="86"/>
        <end position="115"/>
    </location>
</feature>
<dbReference type="GO" id="GO:0003700">
    <property type="term" value="F:DNA-binding transcription factor activity"/>
    <property type="evidence" value="ECO:0007669"/>
    <property type="project" value="InterPro"/>
</dbReference>
<keyword evidence="2" id="KW-0805">Transcription regulation</keyword>
<dbReference type="PROSITE" id="PS50888">
    <property type="entry name" value="BHLH"/>
    <property type="match status" value="1"/>
</dbReference>
<feature type="domain" description="BHLH" evidence="6">
    <location>
        <begin position="112"/>
        <end position="163"/>
    </location>
</feature>
<gene>
    <name evidence="7" type="ORF">M6B38_137675</name>
</gene>
<dbReference type="GO" id="GO:0005634">
    <property type="term" value="C:nucleus"/>
    <property type="evidence" value="ECO:0007669"/>
    <property type="project" value="TreeGrafter"/>
</dbReference>
<dbReference type="Proteomes" id="UP001140949">
    <property type="component" value="Unassembled WGS sequence"/>
</dbReference>
<dbReference type="PANTHER" id="PTHR46684:SF16">
    <property type="entry name" value="TRANSCRIPTION FACTOR BHLH67-LIKE ISOFORM X2"/>
    <property type="match status" value="1"/>
</dbReference>
<keyword evidence="8" id="KW-1185">Reference proteome</keyword>
<reference evidence="7" key="1">
    <citation type="journal article" date="2023" name="GigaByte">
        <title>Genome assembly of the bearded iris, Iris pallida Lam.</title>
        <authorList>
            <person name="Bruccoleri R.E."/>
            <person name="Oakeley E.J."/>
            <person name="Faust A.M.E."/>
            <person name="Altorfer M."/>
            <person name="Dessus-Babus S."/>
            <person name="Burckhardt D."/>
            <person name="Oertli M."/>
            <person name="Naumann U."/>
            <person name="Petersen F."/>
            <person name="Wong J."/>
        </authorList>
    </citation>
    <scope>NUCLEOTIDE SEQUENCE</scope>
    <source>
        <strain evidence="7">GSM-AAB239-AS_SAM_17_03QT</strain>
    </source>
</reference>
<dbReference type="AlphaFoldDB" id="A0AAX6FF89"/>
<keyword evidence="3" id="KW-0238">DNA-binding</keyword>
<dbReference type="EMBL" id="JANAVB010029617">
    <property type="protein sequence ID" value="KAJ6814671.1"/>
    <property type="molecule type" value="Genomic_DNA"/>
</dbReference>
<dbReference type="GO" id="GO:0045893">
    <property type="term" value="P:positive regulation of DNA-templated transcription"/>
    <property type="evidence" value="ECO:0007669"/>
    <property type="project" value="TreeGrafter"/>
</dbReference>
<dbReference type="GO" id="GO:0046983">
    <property type="term" value="F:protein dimerization activity"/>
    <property type="evidence" value="ECO:0007669"/>
    <property type="project" value="InterPro"/>
</dbReference>
<evidence type="ECO:0000256" key="5">
    <source>
        <dbReference type="SAM" id="MobiDB-lite"/>
    </source>
</evidence>
<dbReference type="InterPro" id="IPR011598">
    <property type="entry name" value="bHLH_dom"/>
</dbReference>
<evidence type="ECO:0000313" key="7">
    <source>
        <dbReference type="EMBL" id="KAJ6814671.1"/>
    </source>
</evidence>
<dbReference type="PANTHER" id="PTHR46684">
    <property type="entry name" value="TRANSCRIPTION FACTOR FAMA"/>
    <property type="match status" value="1"/>
</dbReference>
<feature type="compositionally biased region" description="Polar residues" evidence="5">
    <location>
        <begin position="213"/>
        <end position="228"/>
    </location>
</feature>
<comment type="caution">
    <text evidence="7">The sequence shown here is derived from an EMBL/GenBank/DDBJ whole genome shotgun (WGS) entry which is preliminary data.</text>
</comment>
<evidence type="ECO:0000256" key="4">
    <source>
        <dbReference type="ARBA" id="ARBA00023163"/>
    </source>
</evidence>
<comment type="similarity">
    <text evidence="1">Belongs to the bHLH protein family.</text>
</comment>
<evidence type="ECO:0000256" key="1">
    <source>
        <dbReference type="ARBA" id="ARBA00005510"/>
    </source>
</evidence>
<dbReference type="SMART" id="SM00353">
    <property type="entry name" value="HLH"/>
    <property type="match status" value="1"/>
</dbReference>
<dbReference type="CDD" id="cd11448">
    <property type="entry name" value="bHLH_AtFAMA_like"/>
    <property type="match status" value="1"/>
</dbReference>
<dbReference type="Gene3D" id="4.10.280.10">
    <property type="entry name" value="Helix-loop-helix DNA-binding domain"/>
    <property type="match status" value="1"/>
</dbReference>
<proteinExistence type="inferred from homology"/>
<dbReference type="GO" id="GO:0010052">
    <property type="term" value="P:guard cell differentiation"/>
    <property type="evidence" value="ECO:0007669"/>
    <property type="project" value="InterPro"/>
</dbReference>
<evidence type="ECO:0000256" key="2">
    <source>
        <dbReference type="ARBA" id="ARBA00023015"/>
    </source>
</evidence>
<dbReference type="SUPFAM" id="SSF47459">
    <property type="entry name" value="HLH, helix-loop-helix DNA-binding domain"/>
    <property type="match status" value="1"/>
</dbReference>
<feature type="compositionally biased region" description="Basic and acidic residues" evidence="5">
    <location>
        <begin position="105"/>
        <end position="115"/>
    </location>
</feature>
<organism evidence="7 8">
    <name type="scientific">Iris pallida</name>
    <name type="common">Sweet iris</name>
    <dbReference type="NCBI Taxonomy" id="29817"/>
    <lineage>
        <taxon>Eukaryota</taxon>
        <taxon>Viridiplantae</taxon>
        <taxon>Streptophyta</taxon>
        <taxon>Embryophyta</taxon>
        <taxon>Tracheophyta</taxon>
        <taxon>Spermatophyta</taxon>
        <taxon>Magnoliopsida</taxon>
        <taxon>Liliopsida</taxon>
        <taxon>Asparagales</taxon>
        <taxon>Iridaceae</taxon>
        <taxon>Iridoideae</taxon>
        <taxon>Irideae</taxon>
        <taxon>Iris</taxon>
    </lineage>
</organism>
<protein>
    <submittedName>
        <fullName evidence="7">Transcription factor bHLH96-like</fullName>
    </submittedName>
</protein>
<reference evidence="7" key="2">
    <citation type="submission" date="2023-04" db="EMBL/GenBank/DDBJ databases">
        <authorList>
            <person name="Bruccoleri R.E."/>
            <person name="Oakeley E.J."/>
            <person name="Faust A.-M."/>
            <person name="Dessus-Babus S."/>
            <person name="Altorfer M."/>
            <person name="Burckhardt D."/>
            <person name="Oertli M."/>
            <person name="Naumann U."/>
            <person name="Petersen F."/>
            <person name="Wong J."/>
        </authorList>
    </citation>
    <scope>NUCLEOTIDE SEQUENCE</scope>
    <source>
        <strain evidence="7">GSM-AAB239-AS_SAM_17_03QT</strain>
        <tissue evidence="7">Leaf</tissue>
    </source>
</reference>
<keyword evidence="4" id="KW-0804">Transcription</keyword>
<name>A0AAX6FF89_IRIPA</name>
<evidence type="ECO:0000256" key="3">
    <source>
        <dbReference type="ARBA" id="ARBA00023125"/>
    </source>
</evidence>